<dbReference type="EMBL" id="KE345934">
    <property type="protein sequence ID" value="EXC21109.1"/>
    <property type="molecule type" value="Genomic_DNA"/>
</dbReference>
<dbReference type="AlphaFoldDB" id="W9S1N5"/>
<proteinExistence type="predicted"/>
<keyword evidence="2" id="KW-1185">Reference proteome</keyword>
<dbReference type="Proteomes" id="UP000030645">
    <property type="component" value="Unassembled WGS sequence"/>
</dbReference>
<organism evidence="1 2">
    <name type="scientific">Morus notabilis</name>
    <dbReference type="NCBI Taxonomy" id="981085"/>
    <lineage>
        <taxon>Eukaryota</taxon>
        <taxon>Viridiplantae</taxon>
        <taxon>Streptophyta</taxon>
        <taxon>Embryophyta</taxon>
        <taxon>Tracheophyta</taxon>
        <taxon>Spermatophyta</taxon>
        <taxon>Magnoliopsida</taxon>
        <taxon>eudicotyledons</taxon>
        <taxon>Gunneridae</taxon>
        <taxon>Pentapetalae</taxon>
        <taxon>rosids</taxon>
        <taxon>fabids</taxon>
        <taxon>Rosales</taxon>
        <taxon>Moraceae</taxon>
        <taxon>Moreae</taxon>
        <taxon>Morus</taxon>
    </lineage>
</organism>
<evidence type="ECO:0000313" key="1">
    <source>
        <dbReference type="EMBL" id="EXC21109.1"/>
    </source>
</evidence>
<protein>
    <submittedName>
        <fullName evidence="1">Uncharacterized protein</fullName>
    </submittedName>
</protein>
<name>W9S1N5_9ROSA</name>
<sequence>MAAGSCEHEDYSPHVVAFRLSGQNFVPFKIRSRVGHQEGIGNNHGHRFRHEYPDALHRENGSNEHSDLLVGVFRHDHGRERVIPANAEPKPEPKEAEGCYDALRRVAEGKARGYGAAHHCDESEAENLFPAEFVSEPAKEELPCKGSA</sequence>
<evidence type="ECO:0000313" key="2">
    <source>
        <dbReference type="Proteomes" id="UP000030645"/>
    </source>
</evidence>
<gene>
    <name evidence="1" type="ORF">L484_017121</name>
</gene>
<dbReference type="eggNOG" id="ENOG502SYHU">
    <property type="taxonomic scope" value="Eukaryota"/>
</dbReference>
<accession>W9S1N5</accession>
<reference evidence="2" key="1">
    <citation type="submission" date="2013-01" db="EMBL/GenBank/DDBJ databases">
        <title>Draft Genome Sequence of a Mulberry Tree, Morus notabilis C.K. Schneid.</title>
        <authorList>
            <person name="He N."/>
            <person name="Zhao S."/>
        </authorList>
    </citation>
    <scope>NUCLEOTIDE SEQUENCE</scope>
</reference>